<gene>
    <name evidence="2" type="ORF">DFR46_2812</name>
</gene>
<accession>A0A3D9FJC9</accession>
<dbReference type="AlphaFoldDB" id="A0A3D9FJC9"/>
<evidence type="ECO:0000313" key="2">
    <source>
        <dbReference type="EMBL" id="RED17758.1"/>
    </source>
</evidence>
<dbReference type="OrthoDB" id="228033at2"/>
<reference evidence="2 3" key="1">
    <citation type="submission" date="2018-07" db="EMBL/GenBank/DDBJ databases">
        <title>Genomic Encyclopedia of Type Strains, Phase IV (KMG-IV): sequencing the most valuable type-strain genomes for metagenomic binning, comparative biology and taxonomic classification.</title>
        <authorList>
            <person name="Goeker M."/>
        </authorList>
    </citation>
    <scope>NUCLEOTIDE SEQUENCE [LARGE SCALE GENOMIC DNA]</scope>
    <source>
        <strain evidence="2 3">DSM 26725</strain>
    </source>
</reference>
<dbReference type="InterPro" id="IPR025235">
    <property type="entry name" value="DUF4178"/>
</dbReference>
<proteinExistence type="predicted"/>
<dbReference type="Pfam" id="PF13785">
    <property type="entry name" value="DUF4178"/>
    <property type="match status" value="1"/>
</dbReference>
<evidence type="ECO:0000313" key="3">
    <source>
        <dbReference type="Proteomes" id="UP000256310"/>
    </source>
</evidence>
<keyword evidence="3" id="KW-1185">Reference proteome</keyword>
<evidence type="ECO:0000259" key="1">
    <source>
        <dbReference type="Pfam" id="PF13785"/>
    </source>
</evidence>
<organism evidence="2 3">
    <name type="scientific">Parasphingopyxis lamellibrachiae</name>
    <dbReference type="NCBI Taxonomy" id="680125"/>
    <lineage>
        <taxon>Bacteria</taxon>
        <taxon>Pseudomonadati</taxon>
        <taxon>Pseudomonadota</taxon>
        <taxon>Alphaproteobacteria</taxon>
        <taxon>Sphingomonadales</taxon>
        <taxon>Sphingomonadaceae</taxon>
        <taxon>Parasphingopyxis</taxon>
    </lineage>
</organism>
<sequence length="224" mass="24760">MQSENCPNCGAEVIFRSPALPARICDYCQATVKRIAEGVELAGEVAVLPFDVSPIQIGTRGEYGGKPFDVIGRIRLGYDQGAWNDWLCLFSDMSHGWLSESDGQFQMVIERPIAECNSDLIQHLAQGGETAVGDRTQIDGAEFVVSDMRTARCIAAEGELPFAPSTGWEVFNVDMRDDQGFSANFEREEGEDPGFYVGRYVTLAELKPHNLRSIHGWKMPDYAA</sequence>
<name>A0A3D9FJC9_9SPHN</name>
<dbReference type="EMBL" id="QRDP01000004">
    <property type="protein sequence ID" value="RED17758.1"/>
    <property type="molecule type" value="Genomic_DNA"/>
</dbReference>
<dbReference type="RefSeq" id="WP_116236995.1">
    <property type="nucleotide sequence ID" value="NZ_QRDP01000004.1"/>
</dbReference>
<feature type="domain" description="DUF4178" evidence="1">
    <location>
        <begin position="56"/>
        <end position="201"/>
    </location>
</feature>
<dbReference type="Proteomes" id="UP000256310">
    <property type="component" value="Unassembled WGS sequence"/>
</dbReference>
<protein>
    <submittedName>
        <fullName evidence="2">Uncharacterized protein DUF4178</fullName>
    </submittedName>
</protein>
<comment type="caution">
    <text evidence="2">The sequence shown here is derived from an EMBL/GenBank/DDBJ whole genome shotgun (WGS) entry which is preliminary data.</text>
</comment>